<protein>
    <submittedName>
        <fullName evidence="1">Uncharacterized protein</fullName>
    </submittedName>
</protein>
<organism evidence="1 2">
    <name type="scientific">Xenoophorus captivus</name>
    <dbReference type="NCBI Taxonomy" id="1517983"/>
    <lineage>
        <taxon>Eukaryota</taxon>
        <taxon>Metazoa</taxon>
        <taxon>Chordata</taxon>
        <taxon>Craniata</taxon>
        <taxon>Vertebrata</taxon>
        <taxon>Euteleostomi</taxon>
        <taxon>Actinopterygii</taxon>
        <taxon>Neopterygii</taxon>
        <taxon>Teleostei</taxon>
        <taxon>Neoteleostei</taxon>
        <taxon>Acanthomorphata</taxon>
        <taxon>Ovalentaria</taxon>
        <taxon>Atherinomorphae</taxon>
        <taxon>Cyprinodontiformes</taxon>
        <taxon>Goodeidae</taxon>
        <taxon>Xenoophorus</taxon>
    </lineage>
</organism>
<dbReference type="EMBL" id="JAHRIN010046389">
    <property type="protein sequence ID" value="MEQ2207885.1"/>
    <property type="molecule type" value="Genomic_DNA"/>
</dbReference>
<keyword evidence="2" id="KW-1185">Reference proteome</keyword>
<evidence type="ECO:0000313" key="2">
    <source>
        <dbReference type="Proteomes" id="UP001434883"/>
    </source>
</evidence>
<name>A0ABV0RIB3_9TELE</name>
<reference evidence="1 2" key="1">
    <citation type="submission" date="2021-06" db="EMBL/GenBank/DDBJ databases">
        <authorList>
            <person name="Palmer J.M."/>
        </authorList>
    </citation>
    <scope>NUCLEOTIDE SEQUENCE [LARGE SCALE GENOMIC DNA]</scope>
    <source>
        <strain evidence="1 2">XC_2019</strain>
        <tissue evidence="1">Muscle</tissue>
    </source>
</reference>
<sequence length="118" mass="12919">MMPLSNGSVSTATSSGVPSVLLQRDPHLLFLWEAGGEGGRNGYHNSAPLREELQTMACCHGSRLSSFLNGSRLAHLPAIRDDRARPGVRLVAAPQTERQTQNTRSWTSVALKNENFYN</sequence>
<gene>
    <name evidence="1" type="ORF">XENOCAPTIV_020337</name>
</gene>
<proteinExistence type="predicted"/>
<dbReference type="Proteomes" id="UP001434883">
    <property type="component" value="Unassembled WGS sequence"/>
</dbReference>
<evidence type="ECO:0000313" key="1">
    <source>
        <dbReference type="EMBL" id="MEQ2207885.1"/>
    </source>
</evidence>
<comment type="caution">
    <text evidence="1">The sequence shown here is derived from an EMBL/GenBank/DDBJ whole genome shotgun (WGS) entry which is preliminary data.</text>
</comment>
<accession>A0ABV0RIB3</accession>